<dbReference type="STRING" id="29170.A0A368FUK3"/>
<evidence type="ECO:0000256" key="6">
    <source>
        <dbReference type="RuleBase" id="RU280813"/>
    </source>
</evidence>
<keyword evidence="4 6" id="KW-1133">Transmembrane helix</keyword>
<comment type="subcellular location">
    <subcellularLocation>
        <location evidence="1">Membrane</location>
        <topology evidence="1">Multi-pass membrane protein</topology>
    </subcellularLocation>
</comment>
<dbReference type="GO" id="GO:0004888">
    <property type="term" value="F:transmembrane signaling receptor activity"/>
    <property type="evidence" value="ECO:0007669"/>
    <property type="project" value="InterPro"/>
</dbReference>
<reference evidence="7 8" key="1">
    <citation type="submission" date="2014-10" db="EMBL/GenBank/DDBJ databases">
        <title>Draft genome of the hookworm Ancylostoma caninum.</title>
        <authorList>
            <person name="Mitreva M."/>
        </authorList>
    </citation>
    <scope>NUCLEOTIDE SEQUENCE [LARGE SCALE GENOMIC DNA]</scope>
    <source>
        <strain evidence="7 8">Baltimore</strain>
    </source>
</reference>
<dbReference type="AlphaFoldDB" id="A0A368FUK3"/>
<keyword evidence="8" id="KW-1185">Reference proteome</keyword>
<accession>A0A368FUK3</accession>
<protein>
    <recommendedName>
        <fullName evidence="6">Serpentine receptor class gamma</fullName>
    </recommendedName>
</protein>
<feature type="transmembrane region" description="Helical" evidence="6">
    <location>
        <begin position="12"/>
        <end position="35"/>
    </location>
</feature>
<dbReference type="InterPro" id="IPR000609">
    <property type="entry name" value="7TM_GPCR_serpentine_rcpt_Srg"/>
</dbReference>
<evidence type="ECO:0000256" key="4">
    <source>
        <dbReference type="ARBA" id="ARBA00022989"/>
    </source>
</evidence>
<evidence type="ECO:0000256" key="3">
    <source>
        <dbReference type="ARBA" id="ARBA00022692"/>
    </source>
</evidence>
<dbReference type="EMBL" id="JOJR01000773">
    <property type="protein sequence ID" value="RCN34500.1"/>
    <property type="molecule type" value="Genomic_DNA"/>
</dbReference>
<gene>
    <name evidence="7" type="ORF">ANCCAN_19651</name>
</gene>
<comment type="similarity">
    <text evidence="2 6">Belongs to the nematode receptor-like protein srg family.</text>
</comment>
<dbReference type="Pfam" id="PF02118">
    <property type="entry name" value="Srg"/>
    <property type="match status" value="1"/>
</dbReference>
<comment type="caution">
    <text evidence="6">Lacks conserved residue(s) required for the propagation of feature annotation.</text>
</comment>
<keyword evidence="5 6" id="KW-0472">Membrane</keyword>
<dbReference type="GO" id="GO:0007606">
    <property type="term" value="P:sensory perception of chemical stimulus"/>
    <property type="evidence" value="ECO:0007669"/>
    <property type="project" value="UniProtKB-UniRule"/>
</dbReference>
<feature type="transmembrane region" description="Helical" evidence="6">
    <location>
        <begin position="68"/>
        <end position="90"/>
    </location>
</feature>
<evidence type="ECO:0000313" key="8">
    <source>
        <dbReference type="Proteomes" id="UP000252519"/>
    </source>
</evidence>
<proteinExistence type="inferred from homology"/>
<evidence type="ECO:0000313" key="7">
    <source>
        <dbReference type="EMBL" id="RCN34500.1"/>
    </source>
</evidence>
<dbReference type="PANTHER" id="PTHR31627">
    <property type="entry name" value="SERPENTINE RECEPTOR CLASS GAMMA-RELATED"/>
    <property type="match status" value="1"/>
</dbReference>
<dbReference type="InterPro" id="IPR051119">
    <property type="entry name" value="Nematode_SR-like"/>
</dbReference>
<evidence type="ECO:0000256" key="5">
    <source>
        <dbReference type="ARBA" id="ARBA00023136"/>
    </source>
</evidence>
<dbReference type="OrthoDB" id="5788001at2759"/>
<evidence type="ECO:0000256" key="1">
    <source>
        <dbReference type="ARBA" id="ARBA00004141"/>
    </source>
</evidence>
<dbReference type="PANTHER" id="PTHR31627:SF16">
    <property type="entry name" value="SERPENTINE RECEPTOR CLASS GAMMA-69"/>
    <property type="match status" value="1"/>
</dbReference>
<dbReference type="Proteomes" id="UP000252519">
    <property type="component" value="Unassembled WGS sequence"/>
</dbReference>
<keyword evidence="3 6" id="KW-0812">Transmembrane</keyword>
<dbReference type="GO" id="GO:0016020">
    <property type="term" value="C:membrane"/>
    <property type="evidence" value="ECO:0007669"/>
    <property type="project" value="UniProtKB-SubCell"/>
</dbReference>
<evidence type="ECO:0000256" key="2">
    <source>
        <dbReference type="ARBA" id="ARBA00005692"/>
    </source>
</evidence>
<feature type="transmembrane region" description="Helical" evidence="6">
    <location>
        <begin position="102"/>
        <end position="120"/>
    </location>
</feature>
<organism evidence="7 8">
    <name type="scientific">Ancylostoma caninum</name>
    <name type="common">Dog hookworm</name>
    <dbReference type="NCBI Taxonomy" id="29170"/>
    <lineage>
        <taxon>Eukaryota</taxon>
        <taxon>Metazoa</taxon>
        <taxon>Ecdysozoa</taxon>
        <taxon>Nematoda</taxon>
        <taxon>Chromadorea</taxon>
        <taxon>Rhabditida</taxon>
        <taxon>Rhabditina</taxon>
        <taxon>Rhabditomorpha</taxon>
        <taxon>Strongyloidea</taxon>
        <taxon>Ancylostomatidae</taxon>
        <taxon>Ancylostomatinae</taxon>
        <taxon>Ancylostoma</taxon>
    </lineage>
</organism>
<name>A0A368FUK3_ANCCA</name>
<sequence length="137" mass="15214">MIMAPITAGKKWAKHFVPIITTILLVPLVFMWFLVPCKSYIVVQKGGGLTIEYEKVFPSFSASANSSIAAVMFGCATFLCNVFILIKLLQHSIKRLERAEKTLLAFEALLMVTTMMYAITQVSSTITPLLQRASTHN</sequence>
<comment type="caution">
    <text evidence="7">The sequence shown here is derived from an EMBL/GenBank/DDBJ whole genome shotgun (WGS) entry which is preliminary data.</text>
</comment>